<dbReference type="InterPro" id="IPR009069">
    <property type="entry name" value="Cys_alpha_HP_mot_SF"/>
</dbReference>
<evidence type="ECO:0008006" key="3">
    <source>
        <dbReference type="Google" id="ProtNLM"/>
    </source>
</evidence>
<organism evidence="2">
    <name type="scientific">Salpingoeca rosetta (strain ATCC 50818 / BSB-021)</name>
    <dbReference type="NCBI Taxonomy" id="946362"/>
    <lineage>
        <taxon>Eukaryota</taxon>
        <taxon>Choanoflagellata</taxon>
        <taxon>Craspedida</taxon>
        <taxon>Salpingoecidae</taxon>
        <taxon>Salpingoeca</taxon>
    </lineage>
</organism>
<evidence type="ECO:0000313" key="2">
    <source>
        <dbReference type="Proteomes" id="UP000007799"/>
    </source>
</evidence>
<dbReference type="PANTHER" id="PTHR36856">
    <property type="entry name" value="OS07G0175200 PROTEIN"/>
    <property type="match status" value="1"/>
</dbReference>
<sequence length="64" mass="7107">MNVRQSCGRTCSARAGMDKVDACDSEPLRLCLEKNNGDRSKCQKEWEAFKRACAAKGMGPIKKQ</sequence>
<accession>F2U9Q4</accession>
<dbReference type="EMBL" id="GL832965">
    <property type="protein sequence ID" value="EGD73081.1"/>
    <property type="molecule type" value="Genomic_DNA"/>
</dbReference>
<protein>
    <recommendedName>
        <fullName evidence="3">CHCH domain-containing protein</fullName>
    </recommendedName>
</protein>
<dbReference type="GeneID" id="16074690"/>
<dbReference type="PANTHER" id="PTHR36856:SF1">
    <property type="entry name" value="OS07G0175200 PROTEIN"/>
    <property type="match status" value="1"/>
</dbReference>
<dbReference type="InParanoid" id="F2U9Q4"/>
<dbReference type="KEGG" id="sre:PTSG_12214"/>
<keyword evidence="2" id="KW-1185">Reference proteome</keyword>
<name>F2U9Q4_SALR5</name>
<dbReference type="AlphaFoldDB" id="F2U9Q4"/>
<dbReference type="Proteomes" id="UP000007799">
    <property type="component" value="Unassembled WGS sequence"/>
</dbReference>
<dbReference type="SUPFAM" id="SSF47072">
    <property type="entry name" value="Cysteine alpha-hairpin motif"/>
    <property type="match status" value="1"/>
</dbReference>
<gene>
    <name evidence="1" type="ORF">PTSG_12214</name>
</gene>
<evidence type="ECO:0000313" key="1">
    <source>
        <dbReference type="EMBL" id="EGD73081.1"/>
    </source>
</evidence>
<reference evidence="1" key="1">
    <citation type="submission" date="2009-08" db="EMBL/GenBank/DDBJ databases">
        <title>Annotation of Salpingoeca rosetta.</title>
        <authorList>
            <consortium name="The Broad Institute Genome Sequencing Platform"/>
            <person name="Russ C."/>
            <person name="Cuomo C."/>
            <person name="Burger G."/>
            <person name="Gray M.W."/>
            <person name="Holland P.W.H."/>
            <person name="King N."/>
            <person name="Lang F.B.F."/>
            <person name="Roger A.J."/>
            <person name="Ruiz-Trillo I."/>
            <person name="Young S.K."/>
            <person name="Zeng Q."/>
            <person name="Gargeya S."/>
            <person name="Alvarado L."/>
            <person name="Berlin A."/>
            <person name="Chapman S.B."/>
            <person name="Chen Z."/>
            <person name="Freedman E."/>
            <person name="Gellesch M."/>
            <person name="Goldberg J."/>
            <person name="Griggs A."/>
            <person name="Gujja S."/>
            <person name="Heilman E."/>
            <person name="Heiman D."/>
            <person name="Howarth C."/>
            <person name="Mehta T."/>
            <person name="Neiman D."/>
            <person name="Pearson M."/>
            <person name="Roberts A."/>
            <person name="Saif S."/>
            <person name="Shea T."/>
            <person name="Shenoy N."/>
            <person name="Sisk P."/>
            <person name="Stolte C."/>
            <person name="Sykes S."/>
            <person name="White J."/>
            <person name="Yandava C."/>
            <person name="Haas B."/>
            <person name="Nusbaum C."/>
            <person name="Birren B."/>
        </authorList>
    </citation>
    <scope>NUCLEOTIDE SEQUENCE [LARGE SCALE GENOMIC DNA]</scope>
    <source>
        <strain evidence="1">ATCC 50818</strain>
    </source>
</reference>
<dbReference type="OrthoDB" id="2262048at2759"/>
<proteinExistence type="predicted"/>
<dbReference type="RefSeq" id="XP_004994112.1">
    <property type="nucleotide sequence ID" value="XM_004994055.1"/>
</dbReference>